<dbReference type="AlphaFoldDB" id="A0A917DVZ2"/>
<comment type="similarity">
    <text evidence="1">Belongs to the 3-oxoacid CoA-transferase subunit B family.</text>
</comment>
<dbReference type="PANTHER" id="PTHR13707">
    <property type="entry name" value="KETOACID-COENZYME A TRANSFERASE"/>
    <property type="match status" value="1"/>
</dbReference>
<dbReference type="Gene3D" id="3.40.1080.10">
    <property type="entry name" value="Glutaconate Coenzyme A-transferase"/>
    <property type="match status" value="2"/>
</dbReference>
<sequence length="465" mass="48611">MERTSSSQIILTYKKDYMKQVPIIDLHTAASMVKEGDVLLQGGFGMTGNPVHLMHALAETGTRNLTFIGNNTGEPGLGGDRLLANGQLKKVIGSFFTSNPNAVKAVQAGLVEAELLPQGTLAEAIRAGGAGIGGFYTPTSAGTKIAEGRETKVIDGVEQVFIKGIRGNVAFIRAWRADTAGNLQYRMTENNFNKAMATAADLVIAEVEAIVPVGEIAPENVHTQGCFVDYLVQATLTLEDLGTSASVSSSKKVDEVRMNMAKRALAELKKGDVVNLGIGIPTLVADLITEEHGIILHTENGMLGVGPVPTDGGGAMNYPVNAGKIPVTPLQGSSYFDSAESFAMIRGGHIDVAIMGGLECDEAANLANWAVPGKPLLGVGGAMDLAKGAKRLIITMTHTNSDGSPKIVPSCVLPLTASGVVSMIITDLAVFAYPAGKLTLIGLMPNVALEEVKAKTSANFDIKLS</sequence>
<dbReference type="SUPFAM" id="SSF100950">
    <property type="entry name" value="NagB/RpiA/CoA transferase-like"/>
    <property type="match status" value="2"/>
</dbReference>
<feature type="active site" description="5-glutamyl coenzyme A thioester intermediate" evidence="5">
    <location>
        <position position="299"/>
    </location>
</feature>
<evidence type="ECO:0000256" key="4">
    <source>
        <dbReference type="PIRNR" id="PIRNR000858"/>
    </source>
</evidence>
<comment type="caution">
    <text evidence="6">The sequence shown here is derived from an EMBL/GenBank/DDBJ whole genome shotgun (WGS) entry which is preliminary data.</text>
</comment>
<reference evidence="6" key="1">
    <citation type="journal article" date="2014" name="Int. J. Syst. Evol. Microbiol.">
        <title>Complete genome sequence of Corynebacterium casei LMG S-19264T (=DSM 44701T), isolated from a smear-ripened cheese.</title>
        <authorList>
            <consortium name="US DOE Joint Genome Institute (JGI-PGF)"/>
            <person name="Walter F."/>
            <person name="Albersmeier A."/>
            <person name="Kalinowski J."/>
            <person name="Ruckert C."/>
        </authorList>
    </citation>
    <scope>NUCLEOTIDE SEQUENCE</scope>
    <source>
        <strain evidence="6">CGMCC 1.15958</strain>
    </source>
</reference>
<dbReference type="NCBIfam" id="TIGR02429">
    <property type="entry name" value="pcaI_scoA_fam"/>
    <property type="match status" value="1"/>
</dbReference>
<dbReference type="GO" id="GO:0046952">
    <property type="term" value="P:ketone body catabolic process"/>
    <property type="evidence" value="ECO:0007669"/>
    <property type="project" value="InterPro"/>
</dbReference>
<evidence type="ECO:0000313" key="6">
    <source>
        <dbReference type="EMBL" id="GGD76454.1"/>
    </source>
</evidence>
<dbReference type="EMBL" id="BMKK01000012">
    <property type="protein sequence ID" value="GGD76454.1"/>
    <property type="molecule type" value="Genomic_DNA"/>
</dbReference>
<evidence type="ECO:0000256" key="1">
    <source>
        <dbReference type="ARBA" id="ARBA00007047"/>
    </source>
</evidence>
<dbReference type="Proteomes" id="UP000609064">
    <property type="component" value="Unassembled WGS sequence"/>
</dbReference>
<dbReference type="InterPro" id="IPR004165">
    <property type="entry name" value="CoA_trans_fam_I"/>
</dbReference>
<dbReference type="InterPro" id="IPR037171">
    <property type="entry name" value="NagB/RpiA_transferase-like"/>
</dbReference>
<name>A0A917DVZ2_9BACT</name>
<protein>
    <submittedName>
        <fullName evidence="6">Succinyl-CoA--3-ketoacid-CoA transferase</fullName>
    </submittedName>
</protein>
<keyword evidence="7" id="KW-1185">Reference proteome</keyword>
<dbReference type="SMART" id="SM00882">
    <property type="entry name" value="CoA_trans"/>
    <property type="match status" value="2"/>
</dbReference>
<dbReference type="InterPro" id="IPR012792">
    <property type="entry name" value="3-oxoacid_CoA-transf_A"/>
</dbReference>
<dbReference type="PANTHER" id="PTHR13707:SF57">
    <property type="entry name" value="SUCCINYL-COA:3-KETOACID COENZYME A TRANSFERASE SUBUNIT B-RELATED"/>
    <property type="match status" value="1"/>
</dbReference>
<dbReference type="PIRSF" id="PIRSF000858">
    <property type="entry name" value="SCOT-t"/>
    <property type="match status" value="1"/>
</dbReference>
<dbReference type="InterPro" id="IPR012791">
    <property type="entry name" value="3-oxoacid_CoA-transf_B"/>
</dbReference>
<dbReference type="GO" id="GO:0008410">
    <property type="term" value="F:CoA-transferase activity"/>
    <property type="evidence" value="ECO:0007669"/>
    <property type="project" value="InterPro"/>
</dbReference>
<evidence type="ECO:0000256" key="3">
    <source>
        <dbReference type="ARBA" id="ARBA00022679"/>
    </source>
</evidence>
<dbReference type="Pfam" id="PF01144">
    <property type="entry name" value="CoA_trans"/>
    <property type="match status" value="2"/>
</dbReference>
<proteinExistence type="inferred from homology"/>
<reference evidence="6" key="2">
    <citation type="submission" date="2020-09" db="EMBL/GenBank/DDBJ databases">
        <authorList>
            <person name="Sun Q."/>
            <person name="Zhou Y."/>
        </authorList>
    </citation>
    <scope>NUCLEOTIDE SEQUENCE</scope>
    <source>
        <strain evidence="6">CGMCC 1.15958</strain>
    </source>
</reference>
<gene>
    <name evidence="6" type="ORF">GCM10011514_45510</name>
</gene>
<accession>A0A917DVZ2</accession>
<keyword evidence="3 4" id="KW-0808">Transferase</keyword>
<evidence type="ECO:0000313" key="7">
    <source>
        <dbReference type="Proteomes" id="UP000609064"/>
    </source>
</evidence>
<comment type="similarity">
    <text evidence="2 4">Belongs to the 3-oxoacid CoA-transferase family.</text>
</comment>
<dbReference type="InterPro" id="IPR014388">
    <property type="entry name" value="3-oxoacid_CoA-transferase"/>
</dbReference>
<organism evidence="6 7">
    <name type="scientific">Emticicia aquatilis</name>
    <dbReference type="NCBI Taxonomy" id="1537369"/>
    <lineage>
        <taxon>Bacteria</taxon>
        <taxon>Pseudomonadati</taxon>
        <taxon>Bacteroidota</taxon>
        <taxon>Cytophagia</taxon>
        <taxon>Cytophagales</taxon>
        <taxon>Leadbetterellaceae</taxon>
        <taxon>Emticicia</taxon>
    </lineage>
</organism>
<evidence type="ECO:0000256" key="5">
    <source>
        <dbReference type="PIRSR" id="PIRSR000858-1"/>
    </source>
</evidence>
<dbReference type="NCBIfam" id="TIGR02428">
    <property type="entry name" value="pcaJ_scoB_fam"/>
    <property type="match status" value="1"/>
</dbReference>
<evidence type="ECO:0000256" key="2">
    <source>
        <dbReference type="ARBA" id="ARBA00007154"/>
    </source>
</evidence>